<evidence type="ECO:0000256" key="7">
    <source>
        <dbReference type="ARBA" id="ARBA00023136"/>
    </source>
</evidence>
<evidence type="ECO:0000256" key="6">
    <source>
        <dbReference type="ARBA" id="ARBA00022840"/>
    </source>
</evidence>
<evidence type="ECO:0000256" key="3">
    <source>
        <dbReference type="ARBA" id="ARBA00022448"/>
    </source>
</evidence>
<dbReference type="SMART" id="SM00382">
    <property type="entry name" value="AAA"/>
    <property type="match status" value="1"/>
</dbReference>
<dbReference type="PANTHER" id="PTHR43297">
    <property type="entry name" value="OLIGOPEPTIDE TRANSPORT ATP-BINDING PROTEIN APPD"/>
    <property type="match status" value="1"/>
</dbReference>
<evidence type="ECO:0000256" key="5">
    <source>
        <dbReference type="ARBA" id="ARBA00022741"/>
    </source>
</evidence>
<feature type="domain" description="ABC transporter" evidence="9">
    <location>
        <begin position="5"/>
        <end position="256"/>
    </location>
</feature>
<evidence type="ECO:0000256" key="1">
    <source>
        <dbReference type="ARBA" id="ARBA00004202"/>
    </source>
</evidence>
<evidence type="ECO:0000313" key="10">
    <source>
        <dbReference type="EMBL" id="PWV76232.1"/>
    </source>
</evidence>
<dbReference type="GO" id="GO:0005886">
    <property type="term" value="C:plasma membrane"/>
    <property type="evidence" value="ECO:0007669"/>
    <property type="project" value="UniProtKB-SubCell"/>
</dbReference>
<comment type="similarity">
    <text evidence="2">Belongs to the ABC transporter superfamily.</text>
</comment>
<dbReference type="PROSITE" id="PS50893">
    <property type="entry name" value="ABC_TRANSPORTER_2"/>
    <property type="match status" value="1"/>
</dbReference>
<keyword evidence="3" id="KW-0813">Transport</keyword>
<name>A0A317NMS1_9NOCA</name>
<dbReference type="GO" id="GO:0015833">
    <property type="term" value="P:peptide transport"/>
    <property type="evidence" value="ECO:0007669"/>
    <property type="project" value="InterPro"/>
</dbReference>
<evidence type="ECO:0000256" key="2">
    <source>
        <dbReference type="ARBA" id="ARBA00005417"/>
    </source>
</evidence>
<organism evidence="10 11">
    <name type="scientific">Nocardia neocaledoniensis</name>
    <dbReference type="NCBI Taxonomy" id="236511"/>
    <lineage>
        <taxon>Bacteria</taxon>
        <taxon>Bacillati</taxon>
        <taxon>Actinomycetota</taxon>
        <taxon>Actinomycetes</taxon>
        <taxon>Mycobacteriales</taxon>
        <taxon>Nocardiaceae</taxon>
        <taxon>Nocardia</taxon>
    </lineage>
</organism>
<dbReference type="Gene3D" id="3.40.50.300">
    <property type="entry name" value="P-loop containing nucleotide triphosphate hydrolases"/>
    <property type="match status" value="1"/>
</dbReference>
<keyword evidence="4" id="KW-1003">Cell membrane</keyword>
<dbReference type="GO" id="GO:0016887">
    <property type="term" value="F:ATP hydrolysis activity"/>
    <property type="evidence" value="ECO:0007669"/>
    <property type="project" value="InterPro"/>
</dbReference>
<proteinExistence type="inferred from homology"/>
<dbReference type="EMBL" id="QGTL01000004">
    <property type="protein sequence ID" value="PWV76232.1"/>
    <property type="molecule type" value="Genomic_DNA"/>
</dbReference>
<dbReference type="InterPro" id="IPR003593">
    <property type="entry name" value="AAA+_ATPase"/>
</dbReference>
<dbReference type="Proteomes" id="UP000246410">
    <property type="component" value="Unassembled WGS sequence"/>
</dbReference>
<dbReference type="FunFam" id="3.40.50.300:FF:000016">
    <property type="entry name" value="Oligopeptide ABC transporter ATP-binding component"/>
    <property type="match status" value="1"/>
</dbReference>
<comment type="subcellular location">
    <subcellularLocation>
        <location evidence="1">Cell membrane</location>
        <topology evidence="1">Peripheral membrane protein</topology>
    </subcellularLocation>
</comment>
<dbReference type="InterPro" id="IPR050388">
    <property type="entry name" value="ABC_Ni/Peptide_Import"/>
</dbReference>
<dbReference type="InterPro" id="IPR027417">
    <property type="entry name" value="P-loop_NTPase"/>
</dbReference>
<evidence type="ECO:0000256" key="4">
    <source>
        <dbReference type="ARBA" id="ARBA00022475"/>
    </source>
</evidence>
<comment type="caution">
    <text evidence="10">The sequence shown here is derived from an EMBL/GenBank/DDBJ whole genome shotgun (WGS) entry which is preliminary data.</text>
</comment>
<dbReference type="AlphaFoldDB" id="A0A317NMS1"/>
<dbReference type="SUPFAM" id="SSF52540">
    <property type="entry name" value="P-loop containing nucleoside triphosphate hydrolases"/>
    <property type="match status" value="1"/>
</dbReference>
<accession>A0A317NMS1</accession>
<evidence type="ECO:0000259" key="9">
    <source>
        <dbReference type="PROSITE" id="PS50893"/>
    </source>
</evidence>
<dbReference type="InterPro" id="IPR003439">
    <property type="entry name" value="ABC_transporter-like_ATP-bd"/>
</dbReference>
<dbReference type="GO" id="GO:0005524">
    <property type="term" value="F:ATP binding"/>
    <property type="evidence" value="ECO:0007669"/>
    <property type="project" value="UniProtKB-KW"/>
</dbReference>
<keyword evidence="6 10" id="KW-0067">ATP-binding</keyword>
<keyword evidence="5" id="KW-0547">Nucleotide-binding</keyword>
<keyword evidence="7" id="KW-0472">Membrane</keyword>
<sequence length="333" mass="35425">MSALLEITDLTVGYETAAGERVVLVDSVSLSLAEGEVLCLVGESGSGKSVTMLAVLGLLPAPLEIFSGSVRFRGAELVGADDETLRRLRGAELGMVFQDPMTTLNPVRRVGVQIGRALAVHQRLDARTRRERVVELLAAVGIPQPAERARAYPHQWSGGMRQRAVIAMAMANDPAVLVADEPTTALDVTVQAQLMEVLARARARSGAAMVLITHDLGLVAQYADRVAIMYAGRVVESGTVWQIFDDATHPYTRGLQRSLLGQSGSARAYAIPGSPPSPRQRPPGCGFAPRCEFAGKRDECATAAPILVRLETGRAVACPPAVEAAPIEQDRSA</sequence>
<evidence type="ECO:0000256" key="8">
    <source>
        <dbReference type="SAM" id="MobiDB-lite"/>
    </source>
</evidence>
<dbReference type="PANTHER" id="PTHR43297:SF2">
    <property type="entry name" value="DIPEPTIDE TRANSPORT ATP-BINDING PROTEIN DPPD"/>
    <property type="match status" value="1"/>
</dbReference>
<dbReference type="RefSeq" id="WP_110037874.1">
    <property type="nucleotide sequence ID" value="NZ_QGTL01000004.1"/>
</dbReference>
<keyword evidence="11" id="KW-1185">Reference proteome</keyword>
<feature type="region of interest" description="Disordered" evidence="8">
    <location>
        <begin position="266"/>
        <end position="285"/>
    </location>
</feature>
<dbReference type="CDD" id="cd03257">
    <property type="entry name" value="ABC_NikE_OppD_transporters"/>
    <property type="match status" value="1"/>
</dbReference>
<dbReference type="NCBIfam" id="TIGR01727">
    <property type="entry name" value="oligo_HPY"/>
    <property type="match status" value="1"/>
</dbReference>
<reference evidence="10 11" key="1">
    <citation type="submission" date="2018-05" db="EMBL/GenBank/DDBJ databases">
        <title>Genomic Encyclopedia of Type Strains, Phase IV (KMG-IV): sequencing the most valuable type-strain genomes for metagenomic binning, comparative biology and taxonomic classification.</title>
        <authorList>
            <person name="Goeker M."/>
        </authorList>
    </citation>
    <scope>NUCLEOTIDE SEQUENCE [LARGE SCALE GENOMIC DNA]</scope>
    <source>
        <strain evidence="10 11">DSM 44717</strain>
    </source>
</reference>
<dbReference type="Pfam" id="PF00005">
    <property type="entry name" value="ABC_tran"/>
    <property type="match status" value="1"/>
</dbReference>
<gene>
    <name evidence="10" type="ORF">DFR69_104335</name>
</gene>
<evidence type="ECO:0000313" key="11">
    <source>
        <dbReference type="Proteomes" id="UP000246410"/>
    </source>
</evidence>
<protein>
    <submittedName>
        <fullName evidence="10">Oligopeptide/dipeptide ABC transporter ATP-binding protein</fullName>
    </submittedName>
</protein>
<dbReference type="InterPro" id="IPR013563">
    <property type="entry name" value="Oligopep_ABC_C"/>
</dbReference>
<dbReference type="Pfam" id="PF08352">
    <property type="entry name" value="oligo_HPY"/>
    <property type="match status" value="1"/>
</dbReference>